<dbReference type="FunFam" id="1.25.40.10:FF:000344">
    <property type="entry name" value="Pentatricopeptide repeat-containing protein"/>
    <property type="match status" value="1"/>
</dbReference>
<evidence type="ECO:0000313" key="3">
    <source>
        <dbReference type="EMBL" id="KAH7428179.1"/>
    </source>
</evidence>
<dbReference type="GO" id="GO:0009451">
    <property type="term" value="P:RNA modification"/>
    <property type="evidence" value="ECO:0007669"/>
    <property type="project" value="InterPro"/>
</dbReference>
<evidence type="ECO:0000256" key="2">
    <source>
        <dbReference type="PROSITE-ProRule" id="PRU00708"/>
    </source>
</evidence>
<dbReference type="Pfam" id="PF13041">
    <property type="entry name" value="PPR_2"/>
    <property type="match status" value="4"/>
</dbReference>
<feature type="repeat" description="PPR" evidence="2">
    <location>
        <begin position="1"/>
        <end position="27"/>
    </location>
</feature>
<dbReference type="PANTHER" id="PTHR47926">
    <property type="entry name" value="PENTATRICOPEPTIDE REPEAT-CONTAINING PROTEIN"/>
    <property type="match status" value="1"/>
</dbReference>
<dbReference type="AlphaFoldDB" id="A0A8T2U6K5"/>
<dbReference type="OrthoDB" id="1893323at2759"/>
<sequence length="414" mass="45796">MTGYGHHGHNEKVLHLFEQMKSYGLAPSSATYICLLKACGSIRAAEKGIEIHDEISKKGLLAEDNLLCTTLLDMYSKCGLLSKAQEVFDKLPFHDIVSWNTLITRYCQNNMNKEALRSYERMKQEEVSSDAITFASLLKACVSIGSLELGEHIHKEIQGKGLLQNDGILATSLVDMYVSCGSLVKATQVLEELHCQNEVSWTTLLTRFVQHGQGEEALKYFELMKLKGFSPTIATCLCILKACALQGALDRGQEIHADLIKEGELENNMVIGTALVDMYAKCGSLVKATQVLEELHCQNEVSWTTLLTRFVQHGQGEEALKYFELMKLKDFSPTIATCLCILKACALQGALDRGQEIHADLIKEGELENNMVIGTALVDMYAKCGALIEARKLFHEPLTRNVVSWGALLGGYAP</sequence>
<reference evidence="3" key="1">
    <citation type="submission" date="2021-08" db="EMBL/GenBank/DDBJ databases">
        <title>WGS assembly of Ceratopteris richardii.</title>
        <authorList>
            <person name="Marchant D.B."/>
            <person name="Chen G."/>
            <person name="Jenkins J."/>
            <person name="Shu S."/>
            <person name="Leebens-Mack J."/>
            <person name="Grimwood J."/>
            <person name="Schmutz J."/>
            <person name="Soltis P."/>
            <person name="Soltis D."/>
            <person name="Chen Z.-H."/>
        </authorList>
    </citation>
    <scope>NUCLEOTIDE SEQUENCE</scope>
    <source>
        <strain evidence="3">Whitten #5841</strain>
        <tissue evidence="3">Leaf</tissue>
    </source>
</reference>
<dbReference type="InterPro" id="IPR011990">
    <property type="entry name" value="TPR-like_helical_dom_sf"/>
</dbReference>
<dbReference type="PROSITE" id="PS51375">
    <property type="entry name" value="PPR"/>
    <property type="match status" value="5"/>
</dbReference>
<dbReference type="OMA" id="RKLFHEP"/>
<dbReference type="Pfam" id="PF01535">
    <property type="entry name" value="PPR"/>
    <property type="match status" value="3"/>
</dbReference>
<dbReference type="EMBL" id="CM035415">
    <property type="protein sequence ID" value="KAH7428179.1"/>
    <property type="molecule type" value="Genomic_DNA"/>
</dbReference>
<dbReference type="InterPro" id="IPR002885">
    <property type="entry name" value="PPR_rpt"/>
</dbReference>
<gene>
    <name evidence="3" type="ORF">KP509_10G079400</name>
</gene>
<feature type="repeat" description="PPR" evidence="2">
    <location>
        <begin position="299"/>
        <end position="333"/>
    </location>
</feature>
<dbReference type="Gene3D" id="1.25.40.10">
    <property type="entry name" value="Tetratricopeptide repeat domain"/>
    <property type="match status" value="3"/>
</dbReference>
<keyword evidence="1" id="KW-0677">Repeat</keyword>
<proteinExistence type="predicted"/>
<dbReference type="FunFam" id="1.25.40.10:FF:000031">
    <property type="entry name" value="Pentatricopeptide repeat-containing protein mitochondrial"/>
    <property type="match status" value="1"/>
</dbReference>
<evidence type="ECO:0008006" key="5">
    <source>
        <dbReference type="Google" id="ProtNLM"/>
    </source>
</evidence>
<organism evidence="3 4">
    <name type="scientific">Ceratopteris richardii</name>
    <name type="common">Triangle waterfern</name>
    <dbReference type="NCBI Taxonomy" id="49495"/>
    <lineage>
        <taxon>Eukaryota</taxon>
        <taxon>Viridiplantae</taxon>
        <taxon>Streptophyta</taxon>
        <taxon>Embryophyta</taxon>
        <taxon>Tracheophyta</taxon>
        <taxon>Polypodiopsida</taxon>
        <taxon>Polypodiidae</taxon>
        <taxon>Polypodiales</taxon>
        <taxon>Pteridineae</taxon>
        <taxon>Pteridaceae</taxon>
        <taxon>Parkerioideae</taxon>
        <taxon>Ceratopteris</taxon>
    </lineage>
</organism>
<feature type="repeat" description="PPR" evidence="2">
    <location>
        <begin position="197"/>
        <end position="231"/>
    </location>
</feature>
<feature type="repeat" description="PPR" evidence="2">
    <location>
        <begin position="95"/>
        <end position="129"/>
    </location>
</feature>
<accession>A0A8T2U6K5</accession>
<dbReference type="GO" id="GO:0003723">
    <property type="term" value="F:RNA binding"/>
    <property type="evidence" value="ECO:0007669"/>
    <property type="project" value="InterPro"/>
</dbReference>
<dbReference type="PANTHER" id="PTHR47926:SF533">
    <property type="entry name" value="DYW DOMAIN-CONTAINING PROTEIN"/>
    <property type="match status" value="1"/>
</dbReference>
<comment type="caution">
    <text evidence="3">The sequence shown here is derived from an EMBL/GenBank/DDBJ whole genome shotgun (WGS) entry which is preliminary data.</text>
</comment>
<evidence type="ECO:0000256" key="1">
    <source>
        <dbReference type="ARBA" id="ARBA00022737"/>
    </source>
</evidence>
<keyword evidence="4" id="KW-1185">Reference proteome</keyword>
<name>A0A8T2U6K5_CERRI</name>
<protein>
    <recommendedName>
        <fullName evidence="5">Pentatricopeptide repeat-containing protein</fullName>
    </recommendedName>
</protein>
<feature type="repeat" description="PPR" evidence="2">
    <location>
        <begin position="130"/>
        <end position="164"/>
    </location>
</feature>
<dbReference type="NCBIfam" id="TIGR00756">
    <property type="entry name" value="PPR"/>
    <property type="match status" value="3"/>
</dbReference>
<dbReference type="InterPro" id="IPR046960">
    <property type="entry name" value="PPR_At4g14850-like_plant"/>
</dbReference>
<evidence type="ECO:0000313" key="4">
    <source>
        <dbReference type="Proteomes" id="UP000825935"/>
    </source>
</evidence>
<dbReference type="Proteomes" id="UP000825935">
    <property type="component" value="Chromosome 10"/>
</dbReference>